<organism evidence="6 7">
    <name type="scientific">Paenibacillus puldeungensis</name>
    <dbReference type="NCBI Taxonomy" id="696536"/>
    <lineage>
        <taxon>Bacteria</taxon>
        <taxon>Bacillati</taxon>
        <taxon>Bacillota</taxon>
        <taxon>Bacilli</taxon>
        <taxon>Bacillales</taxon>
        <taxon>Paenibacillaceae</taxon>
        <taxon>Paenibacillus</taxon>
    </lineage>
</organism>
<evidence type="ECO:0000256" key="2">
    <source>
        <dbReference type="ARBA" id="ARBA00022448"/>
    </source>
</evidence>
<comment type="caution">
    <text evidence="6">The sequence shown here is derived from an EMBL/GenBank/DDBJ whole genome shotgun (WGS) entry which is preliminary data.</text>
</comment>
<dbReference type="Gene3D" id="3.40.50.300">
    <property type="entry name" value="P-loop containing nucleotide triphosphate hydrolases"/>
    <property type="match status" value="1"/>
</dbReference>
<dbReference type="InterPro" id="IPR003439">
    <property type="entry name" value="ABC_transporter-like_ATP-bd"/>
</dbReference>
<evidence type="ECO:0000313" key="6">
    <source>
        <dbReference type="EMBL" id="MFD1175185.1"/>
    </source>
</evidence>
<dbReference type="Pfam" id="PF13732">
    <property type="entry name" value="DrrA1-3_C"/>
    <property type="match status" value="1"/>
</dbReference>
<dbReference type="InterPro" id="IPR017871">
    <property type="entry name" value="ABC_transporter-like_CS"/>
</dbReference>
<dbReference type="PROSITE" id="PS50893">
    <property type="entry name" value="ABC_TRANSPORTER_2"/>
    <property type="match status" value="1"/>
</dbReference>
<accession>A0ABW3RSR7</accession>
<evidence type="ECO:0000259" key="5">
    <source>
        <dbReference type="PROSITE" id="PS50893"/>
    </source>
</evidence>
<dbReference type="Pfam" id="PF00005">
    <property type="entry name" value="ABC_tran"/>
    <property type="match status" value="1"/>
</dbReference>
<proteinExistence type="inferred from homology"/>
<sequence length="296" mass="33397">MLTVKQLTKRYNQHPVVDRLDLKIGTNQCVALLGPNGAGKTTTLQMLSGLLAPSEGEITFSEQADGPDRPFIGYLPQQPSFFPWMSAMELLQFVGRLTHIPSRDLKKKCEEMLHYVGLKNHANRRIGGFSGGMKQRLGLAQALLHDPKLLILDEPVSALDPSGRQDVLKMMLELKQRMAILFSTHVLHDAEQVCDEVVMMKLGRVQWSGALTDLQRSYPTEKYVLSTEEGLKNWIIGKDYVKELQILSPTTAEFKLNYPADRNRLLTDAIDSGLMIRHFEEKRPSLEDAYMEVMGS</sequence>
<evidence type="ECO:0000313" key="7">
    <source>
        <dbReference type="Proteomes" id="UP001597262"/>
    </source>
</evidence>
<dbReference type="PANTHER" id="PTHR43335:SF11">
    <property type="entry name" value="ABC TRANSPORTER RELATED"/>
    <property type="match status" value="1"/>
</dbReference>
<evidence type="ECO:0000256" key="3">
    <source>
        <dbReference type="ARBA" id="ARBA00022741"/>
    </source>
</evidence>
<dbReference type="CDD" id="cd03230">
    <property type="entry name" value="ABC_DR_subfamily_A"/>
    <property type="match status" value="1"/>
</dbReference>
<dbReference type="SMART" id="SM00382">
    <property type="entry name" value="AAA"/>
    <property type="match status" value="1"/>
</dbReference>
<keyword evidence="7" id="KW-1185">Reference proteome</keyword>
<dbReference type="InterPro" id="IPR027417">
    <property type="entry name" value="P-loop_NTPase"/>
</dbReference>
<dbReference type="Proteomes" id="UP001597262">
    <property type="component" value="Unassembled WGS sequence"/>
</dbReference>
<feature type="domain" description="ABC transporter" evidence="5">
    <location>
        <begin position="2"/>
        <end position="227"/>
    </location>
</feature>
<name>A0ABW3RSR7_9BACL</name>
<protein>
    <submittedName>
        <fullName evidence="6">ATP-binding cassette domain-containing protein</fullName>
    </submittedName>
</protein>
<dbReference type="RefSeq" id="WP_379316396.1">
    <property type="nucleotide sequence ID" value="NZ_JBHTLM010000001.1"/>
</dbReference>
<dbReference type="EMBL" id="JBHTLM010000001">
    <property type="protein sequence ID" value="MFD1175185.1"/>
    <property type="molecule type" value="Genomic_DNA"/>
</dbReference>
<dbReference type="PROSITE" id="PS00211">
    <property type="entry name" value="ABC_TRANSPORTER_1"/>
    <property type="match status" value="1"/>
</dbReference>
<dbReference type="GO" id="GO:0005524">
    <property type="term" value="F:ATP binding"/>
    <property type="evidence" value="ECO:0007669"/>
    <property type="project" value="UniProtKB-KW"/>
</dbReference>
<dbReference type="InterPro" id="IPR025302">
    <property type="entry name" value="DrrA1/2-like_C"/>
</dbReference>
<keyword evidence="4 6" id="KW-0067">ATP-binding</keyword>
<dbReference type="SUPFAM" id="SSF52540">
    <property type="entry name" value="P-loop containing nucleoside triphosphate hydrolases"/>
    <property type="match status" value="1"/>
</dbReference>
<keyword evidence="2" id="KW-0813">Transport</keyword>
<evidence type="ECO:0000256" key="4">
    <source>
        <dbReference type="ARBA" id="ARBA00022840"/>
    </source>
</evidence>
<reference evidence="7" key="1">
    <citation type="journal article" date="2019" name="Int. J. Syst. Evol. Microbiol.">
        <title>The Global Catalogue of Microorganisms (GCM) 10K type strain sequencing project: providing services to taxonomists for standard genome sequencing and annotation.</title>
        <authorList>
            <consortium name="The Broad Institute Genomics Platform"/>
            <consortium name="The Broad Institute Genome Sequencing Center for Infectious Disease"/>
            <person name="Wu L."/>
            <person name="Ma J."/>
        </authorList>
    </citation>
    <scope>NUCLEOTIDE SEQUENCE [LARGE SCALE GENOMIC DNA]</scope>
    <source>
        <strain evidence="7">CCUG 59189</strain>
    </source>
</reference>
<keyword evidence="3" id="KW-0547">Nucleotide-binding</keyword>
<dbReference type="InterPro" id="IPR003593">
    <property type="entry name" value="AAA+_ATPase"/>
</dbReference>
<dbReference type="PANTHER" id="PTHR43335">
    <property type="entry name" value="ABC TRANSPORTER, ATP-BINDING PROTEIN"/>
    <property type="match status" value="1"/>
</dbReference>
<evidence type="ECO:0000256" key="1">
    <source>
        <dbReference type="ARBA" id="ARBA00005417"/>
    </source>
</evidence>
<gene>
    <name evidence="6" type="ORF">ACFQ3W_02515</name>
</gene>
<comment type="similarity">
    <text evidence="1">Belongs to the ABC transporter superfamily.</text>
</comment>